<dbReference type="AlphaFoldDB" id="K6ZEE9"/>
<evidence type="ECO:0000313" key="2">
    <source>
        <dbReference type="Proteomes" id="UP000006322"/>
    </source>
</evidence>
<dbReference type="STRING" id="1129793.GPLA_3563"/>
<organism evidence="1 2">
    <name type="scientific">Paraglaciecola polaris LMG 21857</name>
    <dbReference type="NCBI Taxonomy" id="1129793"/>
    <lineage>
        <taxon>Bacteria</taxon>
        <taxon>Pseudomonadati</taxon>
        <taxon>Pseudomonadota</taxon>
        <taxon>Gammaproteobacteria</taxon>
        <taxon>Alteromonadales</taxon>
        <taxon>Alteromonadaceae</taxon>
        <taxon>Paraglaciecola</taxon>
    </lineage>
</organism>
<name>K6ZEE9_9ALTE</name>
<dbReference type="Proteomes" id="UP000006322">
    <property type="component" value="Unassembled WGS sequence"/>
</dbReference>
<gene>
    <name evidence="1" type="ORF">GPLA_3563</name>
</gene>
<comment type="caution">
    <text evidence="1">The sequence shown here is derived from an EMBL/GenBank/DDBJ whole genome shotgun (WGS) entry which is preliminary data.</text>
</comment>
<evidence type="ECO:0000313" key="1">
    <source>
        <dbReference type="EMBL" id="GAC34451.1"/>
    </source>
</evidence>
<sequence length="40" mass="4561">MSDWFNPDKLNYLFGLISKLTLKAFFTSEALPVNISVSPR</sequence>
<proteinExistence type="predicted"/>
<protein>
    <submittedName>
        <fullName evidence="1">Uncharacterized protein</fullName>
    </submittedName>
</protein>
<dbReference type="EMBL" id="BAER01000111">
    <property type="protein sequence ID" value="GAC34451.1"/>
    <property type="molecule type" value="Genomic_DNA"/>
</dbReference>
<accession>K6ZEE9</accession>
<keyword evidence="2" id="KW-1185">Reference proteome</keyword>
<reference evidence="2" key="1">
    <citation type="journal article" date="2014" name="Environ. Microbiol.">
        <title>Comparative genomics of the marine bacterial genus Glaciecola reveals the high degree of genomic diversity and genomic characteristic for cold adaptation.</title>
        <authorList>
            <person name="Qin Q.L."/>
            <person name="Xie B.B."/>
            <person name="Yu Y."/>
            <person name="Shu Y.L."/>
            <person name="Rong J.C."/>
            <person name="Zhang Y.J."/>
            <person name="Zhao D.L."/>
            <person name="Chen X.L."/>
            <person name="Zhang X.Y."/>
            <person name="Chen B."/>
            <person name="Zhou B.C."/>
            <person name="Zhang Y.Z."/>
        </authorList>
    </citation>
    <scope>NUCLEOTIDE SEQUENCE [LARGE SCALE GENOMIC DNA]</scope>
    <source>
        <strain evidence="2">LMG 21857</strain>
    </source>
</reference>